<proteinExistence type="inferred from homology"/>
<dbReference type="GO" id="GO:0051539">
    <property type="term" value="F:4 iron, 4 sulfur cluster binding"/>
    <property type="evidence" value="ECO:0007669"/>
    <property type="project" value="UniProtKB-KW"/>
</dbReference>
<evidence type="ECO:0000256" key="10">
    <source>
        <dbReference type="ARBA" id="ARBA00023014"/>
    </source>
</evidence>
<accession>A0A6J7IHC3</accession>
<dbReference type="SUPFAM" id="SSF52141">
    <property type="entry name" value="Uracil-DNA glycosylase-like"/>
    <property type="match status" value="1"/>
</dbReference>
<evidence type="ECO:0000256" key="3">
    <source>
        <dbReference type="ARBA" id="ARBA00012030"/>
    </source>
</evidence>
<feature type="compositionally biased region" description="Low complexity" evidence="12">
    <location>
        <begin position="203"/>
        <end position="218"/>
    </location>
</feature>
<keyword evidence="6" id="KW-0479">Metal-binding</keyword>
<dbReference type="GO" id="GO:0046872">
    <property type="term" value="F:metal ion binding"/>
    <property type="evidence" value="ECO:0007669"/>
    <property type="project" value="UniProtKB-KW"/>
</dbReference>
<keyword evidence="11" id="KW-0234">DNA repair</keyword>
<dbReference type="AlphaFoldDB" id="A0A6J7IHC3"/>
<evidence type="ECO:0000256" key="1">
    <source>
        <dbReference type="ARBA" id="ARBA00001400"/>
    </source>
</evidence>
<reference evidence="14" key="1">
    <citation type="submission" date="2020-05" db="EMBL/GenBank/DDBJ databases">
        <authorList>
            <person name="Chiriac C."/>
            <person name="Salcher M."/>
            <person name="Ghai R."/>
            <person name="Kavagutti S V."/>
        </authorList>
    </citation>
    <scope>NUCLEOTIDE SEQUENCE</scope>
</reference>
<comment type="catalytic activity">
    <reaction evidence="1">
        <text>Hydrolyzes single-stranded DNA or mismatched double-stranded DNA and polynucleotides, releasing free uracil.</text>
        <dbReference type="EC" id="3.2.2.27"/>
    </reaction>
</comment>
<evidence type="ECO:0000313" key="14">
    <source>
        <dbReference type="EMBL" id="CAB4930185.1"/>
    </source>
</evidence>
<evidence type="ECO:0000256" key="7">
    <source>
        <dbReference type="ARBA" id="ARBA00022763"/>
    </source>
</evidence>
<name>A0A6J7IHC3_9ZZZZ</name>
<dbReference type="InterPro" id="IPR036895">
    <property type="entry name" value="Uracil-DNA_glycosylase-like_sf"/>
</dbReference>
<dbReference type="InterPro" id="IPR005273">
    <property type="entry name" value="Ura-DNA_glyco_family4"/>
</dbReference>
<keyword evidence="10" id="KW-0411">Iron-sulfur</keyword>
<evidence type="ECO:0000256" key="2">
    <source>
        <dbReference type="ARBA" id="ARBA00006521"/>
    </source>
</evidence>
<dbReference type="SMART" id="SM00986">
    <property type="entry name" value="UDG"/>
    <property type="match status" value="1"/>
</dbReference>
<evidence type="ECO:0000256" key="6">
    <source>
        <dbReference type="ARBA" id="ARBA00022723"/>
    </source>
</evidence>
<feature type="domain" description="Uracil-DNA glycosylase-like" evidence="13">
    <location>
        <begin position="39"/>
        <end position="189"/>
    </location>
</feature>
<keyword evidence="8" id="KW-0378">Hydrolase</keyword>
<dbReference type="Pfam" id="PF03167">
    <property type="entry name" value="UDG"/>
    <property type="match status" value="1"/>
</dbReference>
<dbReference type="PANTHER" id="PTHR33693">
    <property type="entry name" value="TYPE-5 URACIL-DNA GLYCOSYLASE"/>
    <property type="match status" value="1"/>
</dbReference>
<evidence type="ECO:0000259" key="13">
    <source>
        <dbReference type="SMART" id="SM00986"/>
    </source>
</evidence>
<keyword evidence="9" id="KW-0408">Iron</keyword>
<dbReference type="InterPro" id="IPR051536">
    <property type="entry name" value="UDG_Type-4/5"/>
</dbReference>
<evidence type="ECO:0000256" key="11">
    <source>
        <dbReference type="ARBA" id="ARBA00023204"/>
    </source>
</evidence>
<evidence type="ECO:0000256" key="4">
    <source>
        <dbReference type="ARBA" id="ARBA00019403"/>
    </source>
</evidence>
<dbReference type="SMART" id="SM00987">
    <property type="entry name" value="UreE_C"/>
    <property type="match status" value="1"/>
</dbReference>
<evidence type="ECO:0000256" key="8">
    <source>
        <dbReference type="ARBA" id="ARBA00022801"/>
    </source>
</evidence>
<organism evidence="14">
    <name type="scientific">freshwater metagenome</name>
    <dbReference type="NCBI Taxonomy" id="449393"/>
    <lineage>
        <taxon>unclassified sequences</taxon>
        <taxon>metagenomes</taxon>
        <taxon>ecological metagenomes</taxon>
    </lineage>
</organism>
<gene>
    <name evidence="14" type="ORF">UFOPK3674_01096</name>
</gene>
<evidence type="ECO:0000256" key="12">
    <source>
        <dbReference type="SAM" id="MobiDB-lite"/>
    </source>
</evidence>
<keyword evidence="5" id="KW-0004">4Fe-4S</keyword>
<keyword evidence="7" id="KW-0227">DNA damage</keyword>
<dbReference type="GO" id="GO:0006281">
    <property type="term" value="P:DNA repair"/>
    <property type="evidence" value="ECO:0007669"/>
    <property type="project" value="UniProtKB-KW"/>
</dbReference>
<dbReference type="InterPro" id="IPR005122">
    <property type="entry name" value="Uracil-DNA_glycosylase-like"/>
</dbReference>
<evidence type="ECO:0000256" key="9">
    <source>
        <dbReference type="ARBA" id="ARBA00023004"/>
    </source>
</evidence>
<evidence type="ECO:0000256" key="5">
    <source>
        <dbReference type="ARBA" id="ARBA00022485"/>
    </source>
</evidence>
<dbReference type="PANTHER" id="PTHR33693:SF1">
    <property type="entry name" value="TYPE-4 URACIL-DNA GLYCOSYLASE"/>
    <property type="match status" value="1"/>
</dbReference>
<sequence length="230" mass="24304">MADSATAPARRADLAEVGAQASICERCPHLVATRTQVVFGAGDPDADLLFVGEAPGADEDTQGVPFVGRSGRLLSELLAGIGLSRDDVFIANVLKCRPPENRNPSAEEIAHCAPWLMRQLELIEPIVVVTLGNFATRLLREDTAGITKVRGAAEIRTIGPRTVRLLPVLHPAAALYTPSNRALLEADFGLIPDLIAAGPPPQEQAVAEPEPEAPSVVEPAEDSGDQLGLF</sequence>
<dbReference type="EC" id="3.2.2.27" evidence="3"/>
<feature type="region of interest" description="Disordered" evidence="12">
    <location>
        <begin position="199"/>
        <end position="230"/>
    </location>
</feature>
<dbReference type="NCBIfam" id="TIGR00758">
    <property type="entry name" value="UDG_fam4"/>
    <property type="match status" value="1"/>
</dbReference>
<comment type="similarity">
    <text evidence="2">Belongs to the uracil-DNA glycosylase (UDG) superfamily. Type 4 (UDGa) family.</text>
</comment>
<dbReference type="Gene3D" id="3.40.470.10">
    <property type="entry name" value="Uracil-DNA glycosylase-like domain"/>
    <property type="match status" value="1"/>
</dbReference>
<dbReference type="CDD" id="cd10030">
    <property type="entry name" value="UDG-F4_TTUDGA_SPO1dp_like"/>
    <property type="match status" value="1"/>
</dbReference>
<dbReference type="GO" id="GO:0004844">
    <property type="term" value="F:uracil DNA N-glycosylase activity"/>
    <property type="evidence" value="ECO:0007669"/>
    <property type="project" value="UniProtKB-EC"/>
</dbReference>
<dbReference type="EMBL" id="CAFBMX010000005">
    <property type="protein sequence ID" value="CAB4930185.1"/>
    <property type="molecule type" value="Genomic_DNA"/>
</dbReference>
<protein>
    <recommendedName>
        <fullName evidence="4">Type-4 uracil-DNA glycosylase</fullName>
        <ecNumber evidence="3">3.2.2.27</ecNumber>
    </recommendedName>
</protein>